<dbReference type="InterPro" id="IPR031846">
    <property type="entry name" value="Hvcn1"/>
</dbReference>
<dbReference type="OrthoDB" id="427456at2759"/>
<keyword evidence="11" id="KW-0407">Ion channel</keyword>
<reference evidence="16" key="1">
    <citation type="submission" date="2024-06" db="UniProtKB">
        <authorList>
            <consortium name="RefSeq"/>
        </authorList>
    </citation>
    <scope>NUCLEOTIDE SEQUENCE [LARGE SCALE GENOMIC DNA]</scope>
</reference>
<feature type="compositionally biased region" description="Low complexity" evidence="13">
    <location>
        <begin position="155"/>
        <end position="165"/>
    </location>
</feature>
<evidence type="ECO:0000256" key="3">
    <source>
        <dbReference type="ARBA" id="ARBA00022448"/>
    </source>
</evidence>
<feature type="region of interest" description="Disordered" evidence="13">
    <location>
        <begin position="155"/>
        <end position="185"/>
    </location>
</feature>
<dbReference type="KEGG" id="cvn:111108326"/>
<evidence type="ECO:0000256" key="11">
    <source>
        <dbReference type="ARBA" id="ARBA00023303"/>
    </source>
</evidence>
<accession>A0A8B8BAR9</accession>
<keyword evidence="7 14" id="KW-1133">Transmembrane helix</keyword>
<evidence type="ECO:0000256" key="4">
    <source>
        <dbReference type="ARBA" id="ARBA00022475"/>
    </source>
</evidence>
<dbReference type="InterPro" id="IPR005821">
    <property type="entry name" value="Ion_trans_dom"/>
</dbReference>
<feature type="transmembrane region" description="Helical" evidence="14">
    <location>
        <begin position="235"/>
        <end position="252"/>
    </location>
</feature>
<keyword evidence="16" id="KW-1185">Reference proteome</keyword>
<dbReference type="GO" id="GO:0005886">
    <property type="term" value="C:plasma membrane"/>
    <property type="evidence" value="ECO:0007669"/>
    <property type="project" value="UniProtKB-SubCell"/>
</dbReference>
<dbReference type="GeneID" id="111108326"/>
<dbReference type="AlphaFoldDB" id="A0A8B8BAR9"/>
<evidence type="ECO:0000256" key="10">
    <source>
        <dbReference type="ARBA" id="ARBA00023136"/>
    </source>
</evidence>
<feature type="transmembrane region" description="Helical" evidence="14">
    <location>
        <begin position="201"/>
        <end position="223"/>
    </location>
</feature>
<proteinExistence type="predicted"/>
<feature type="transmembrane region" description="Helical" evidence="14">
    <location>
        <begin position="48"/>
        <end position="70"/>
    </location>
</feature>
<dbReference type="PANTHER" id="PTHR46480:SF1">
    <property type="entry name" value="VOLTAGE-GATED HYDROGEN CHANNEL 1"/>
    <property type="match status" value="1"/>
</dbReference>
<dbReference type="Pfam" id="PF00520">
    <property type="entry name" value="Ion_trans"/>
    <property type="match status" value="1"/>
</dbReference>
<keyword evidence="3" id="KW-0813">Transport</keyword>
<name>A0A8B8BAR9_CRAVI</name>
<comment type="subcellular location">
    <subcellularLocation>
        <location evidence="1">Cell membrane</location>
        <topology evidence="1">Multi-pass membrane protein</topology>
    </subcellularLocation>
</comment>
<keyword evidence="5 14" id="KW-0812">Transmembrane</keyword>
<keyword evidence="6" id="KW-0851">Voltage-gated channel</keyword>
<evidence type="ECO:0000313" key="16">
    <source>
        <dbReference type="Proteomes" id="UP000694844"/>
    </source>
</evidence>
<evidence type="ECO:0000256" key="8">
    <source>
        <dbReference type="ARBA" id="ARBA00023054"/>
    </source>
</evidence>
<evidence type="ECO:0000256" key="7">
    <source>
        <dbReference type="ARBA" id="ARBA00022989"/>
    </source>
</evidence>
<reference evidence="17" key="2">
    <citation type="submission" date="2025-08" db="UniProtKB">
        <authorList>
            <consortium name="RefSeq"/>
        </authorList>
    </citation>
    <scope>IDENTIFICATION</scope>
    <source>
        <tissue evidence="17">Whole sample</tissue>
    </source>
</reference>
<feature type="transmembrane region" description="Helical" evidence="14">
    <location>
        <begin position="264"/>
        <end position="287"/>
    </location>
</feature>
<dbReference type="InterPro" id="IPR027359">
    <property type="entry name" value="Volt_channel_dom_sf"/>
</dbReference>
<evidence type="ECO:0000256" key="1">
    <source>
        <dbReference type="ARBA" id="ARBA00004651"/>
    </source>
</evidence>
<dbReference type="GO" id="GO:0034702">
    <property type="term" value="C:monoatomic ion channel complex"/>
    <property type="evidence" value="ECO:0007669"/>
    <property type="project" value="UniProtKB-KW"/>
</dbReference>
<keyword evidence="8" id="KW-0175">Coiled coil</keyword>
<gene>
    <name evidence="17" type="primary">LOC111108326</name>
</gene>
<keyword evidence="4" id="KW-1003">Cell membrane</keyword>
<evidence type="ECO:0000259" key="15">
    <source>
        <dbReference type="Pfam" id="PF00520"/>
    </source>
</evidence>
<dbReference type="Gene3D" id="1.20.120.350">
    <property type="entry name" value="Voltage-gated potassium channels. Chain C"/>
    <property type="match status" value="1"/>
</dbReference>
<evidence type="ECO:0000256" key="13">
    <source>
        <dbReference type="SAM" id="MobiDB-lite"/>
    </source>
</evidence>
<evidence type="ECO:0000256" key="6">
    <source>
        <dbReference type="ARBA" id="ARBA00022882"/>
    </source>
</evidence>
<organism evidence="16 17">
    <name type="scientific">Crassostrea virginica</name>
    <name type="common">Eastern oyster</name>
    <dbReference type="NCBI Taxonomy" id="6565"/>
    <lineage>
        <taxon>Eukaryota</taxon>
        <taxon>Metazoa</taxon>
        <taxon>Spiralia</taxon>
        <taxon>Lophotrochozoa</taxon>
        <taxon>Mollusca</taxon>
        <taxon>Bivalvia</taxon>
        <taxon>Autobranchia</taxon>
        <taxon>Pteriomorphia</taxon>
        <taxon>Ostreida</taxon>
        <taxon>Ostreoidea</taxon>
        <taxon>Ostreidae</taxon>
        <taxon>Crassostrea</taxon>
    </lineage>
</organism>
<protein>
    <recommendedName>
        <fullName evidence="2">Voltage-gated hydrogen channel 1</fullName>
    </recommendedName>
    <alternativeName>
        <fullName evidence="12">Hydrogen voltage-gated channel 1</fullName>
    </alternativeName>
</protein>
<dbReference type="RefSeq" id="XP_022299839.1">
    <property type="nucleotide sequence ID" value="XM_022444131.1"/>
</dbReference>
<evidence type="ECO:0000256" key="9">
    <source>
        <dbReference type="ARBA" id="ARBA00023065"/>
    </source>
</evidence>
<feature type="domain" description="Ion transport" evidence="15">
    <location>
        <begin position="189"/>
        <end position="279"/>
    </location>
</feature>
<keyword evidence="10 14" id="KW-0472">Membrane</keyword>
<dbReference type="GO" id="GO:0030171">
    <property type="term" value="F:voltage-gated proton channel activity"/>
    <property type="evidence" value="ECO:0007669"/>
    <property type="project" value="InterPro"/>
</dbReference>
<sequence>MTHVKTDRNGTACRQKEEKCEGLHRIENHPNQNRKTRYKGEKFMHTKWVLLAIVLLNIVDCILVMGELILDIYYLKGVVDHGETEALGFVTQMKNQYPDALSNFIYDEAELDNLHTKLLSVHVDFNSAYRTHTATVDATVSTKSVLTTLLTTDLSPSPTAESTTRAGRRKRAATHSNDVNSTGDEHHVEHYHPIEVDLAHYFHYCSITILAILVVENILKLFSSGKEYFENRLEVFDGFIVVASFIVDLVFIKGLSAYKVQKFVVILAFLVPWRVVRVVNSLVVAVIDHEHFRMKLMYKQKKQVSADLKTAKSNFKDLQICFEAMRKLATSAGVSEKEINAINALHPDAKSKKKGLSGFASSFAKQSIQRQISGSDFTGSVSTISTNDLSDNHI</sequence>
<dbReference type="PANTHER" id="PTHR46480">
    <property type="entry name" value="F20B24.22"/>
    <property type="match status" value="1"/>
</dbReference>
<dbReference type="Proteomes" id="UP000694844">
    <property type="component" value="Chromosome 1"/>
</dbReference>
<evidence type="ECO:0000313" key="17">
    <source>
        <dbReference type="RefSeq" id="XP_022299839.1"/>
    </source>
</evidence>
<evidence type="ECO:0000256" key="14">
    <source>
        <dbReference type="SAM" id="Phobius"/>
    </source>
</evidence>
<keyword evidence="9" id="KW-0406">Ion transport</keyword>
<evidence type="ECO:0000256" key="5">
    <source>
        <dbReference type="ARBA" id="ARBA00022692"/>
    </source>
</evidence>
<evidence type="ECO:0000256" key="12">
    <source>
        <dbReference type="ARBA" id="ARBA00031989"/>
    </source>
</evidence>
<evidence type="ECO:0000256" key="2">
    <source>
        <dbReference type="ARBA" id="ARBA00015897"/>
    </source>
</evidence>